<dbReference type="Proteomes" id="UP000186303">
    <property type="component" value="Chromosome 2"/>
</dbReference>
<evidence type="ECO:0000313" key="2">
    <source>
        <dbReference type="EMBL" id="SHO77113.1"/>
    </source>
</evidence>
<dbReference type="OrthoDB" id="291792at2759"/>
<feature type="transmembrane region" description="Helical" evidence="1">
    <location>
        <begin position="429"/>
        <end position="448"/>
    </location>
</feature>
<keyword evidence="1" id="KW-0472">Membrane</keyword>
<dbReference type="AlphaFoldDB" id="A0A1M8A3T2"/>
<organism evidence="2 3">
    <name type="scientific">Malassezia sympodialis (strain ATCC 42132)</name>
    <name type="common">Atopic eczema-associated yeast</name>
    <dbReference type="NCBI Taxonomy" id="1230383"/>
    <lineage>
        <taxon>Eukaryota</taxon>
        <taxon>Fungi</taxon>
        <taxon>Dikarya</taxon>
        <taxon>Basidiomycota</taxon>
        <taxon>Ustilaginomycotina</taxon>
        <taxon>Malasseziomycetes</taxon>
        <taxon>Malasseziales</taxon>
        <taxon>Malasseziaceae</taxon>
        <taxon>Malassezia</taxon>
    </lineage>
</organism>
<evidence type="ECO:0008006" key="4">
    <source>
        <dbReference type="Google" id="ProtNLM"/>
    </source>
</evidence>
<gene>
    <name evidence="2" type="ORF">MSYG_1453</name>
</gene>
<name>A0A1M8A3T2_MALS4</name>
<dbReference type="PANTHER" id="PTHR12459:SF6">
    <property type="entry name" value="GB|AAD46013.1"/>
    <property type="match status" value="1"/>
</dbReference>
<evidence type="ECO:0000256" key="1">
    <source>
        <dbReference type="SAM" id="Phobius"/>
    </source>
</evidence>
<dbReference type="InterPro" id="IPR026749">
    <property type="entry name" value="Tmem135"/>
</dbReference>
<dbReference type="VEuPathDB" id="FungiDB:MSYG_1453"/>
<proteinExistence type="predicted"/>
<evidence type="ECO:0000313" key="3">
    <source>
        <dbReference type="Proteomes" id="UP000186303"/>
    </source>
</evidence>
<reference evidence="3" key="1">
    <citation type="journal article" date="2017" name="Nucleic Acids Res.">
        <title>Proteogenomics produces comprehensive and highly accurate protein-coding gene annotation in a complete genome assembly of Malassezia sympodialis.</title>
        <authorList>
            <person name="Zhu Y."/>
            <person name="Engstroem P.G."/>
            <person name="Tellgren-Roth C."/>
            <person name="Baudo C.D."/>
            <person name="Kennell J.C."/>
            <person name="Sun S."/>
            <person name="Billmyre R.B."/>
            <person name="Schroeder M.S."/>
            <person name="Andersson A."/>
            <person name="Holm T."/>
            <person name="Sigurgeirsson B."/>
            <person name="Wu G."/>
            <person name="Sankaranarayanan S.R."/>
            <person name="Siddharthan R."/>
            <person name="Sanyal K."/>
            <person name="Lundeberg J."/>
            <person name="Nystedt B."/>
            <person name="Boekhout T."/>
            <person name="Dawson T.L. Jr."/>
            <person name="Heitman J."/>
            <person name="Scheynius A."/>
            <person name="Lehtioe J."/>
        </authorList>
    </citation>
    <scope>NUCLEOTIDE SEQUENCE [LARGE SCALE GENOMIC DNA]</scope>
    <source>
        <strain evidence="3">ATCC 42132</strain>
    </source>
</reference>
<dbReference type="EMBL" id="LT671822">
    <property type="protein sequence ID" value="SHO77113.1"/>
    <property type="molecule type" value="Genomic_DNA"/>
</dbReference>
<accession>A0A1M8A3T2</accession>
<dbReference type="PANTHER" id="PTHR12459">
    <property type="entry name" value="TRANSMEMBRANE PROTEIN 135-RELATED"/>
    <property type="match status" value="1"/>
</dbReference>
<keyword evidence="1" id="KW-1133">Transmembrane helix</keyword>
<dbReference type="OMA" id="CCGQIMY"/>
<sequence>MALPRTSTHSNISSSQHQPIVMEPESSVFVTEDDLSAHTLSPNTSTPNLLETVDQIKRSLSITTLQELSQRPSTEVRRSIQKKIWRPHDDEARLPADWERLVIYVFRAGGRAFMLSYGLRSTLSFLLTIVKSLRSRRPVDKKQLKEAFVGENTVRLALAFGVWACVYKFVNNALRLLTPYPKAAIPSRAPMRRTQTAPAATFKLGGMDDHSELHEKISREEMHQKRRWEWKHLSTYDPRVRSWHAYVAGAASSVAFFVEKKSVVRSLTLQIFVRGLEGTYRHARANGMPGIPYGEVIVFGLANVQIIMSWLGAPQYLDRGYKSWIDKASSVPKPTLRNYLSQAANKTPDPWALVELFGGKIPEPKTENPRTFEDLPPNKHAPDGVSGKTIERVYNWMEHGHLDRFPNCLMSHLNTDNHFYATYQNFCKAWKFIMPVYMTLYFVPALFLRTRAILKAVIRMFLDASRSSAFLATYVVLVKSMFCLLHGTADRITFSRLNNYSAFRILSSVLSDHRCKAIAGFISCFSLFVEHKRRRSELTAYVLPKAFESFWKSGRARGILPRVPYGDYILGAASMSMIMGTFAHNPENLSKLVSLVIYQFIGRN</sequence>
<feature type="transmembrane region" description="Helical" evidence="1">
    <location>
        <begin position="469"/>
        <end position="489"/>
    </location>
</feature>
<protein>
    <recommendedName>
        <fullName evidence="4">Transmembrane protein 135 N-terminal domain-containing protein</fullName>
    </recommendedName>
</protein>
<keyword evidence="3" id="KW-1185">Reference proteome</keyword>
<keyword evidence="1" id="KW-0812">Transmembrane</keyword>